<dbReference type="InterPro" id="IPR004155">
    <property type="entry name" value="PBS_lyase_HEAT"/>
</dbReference>
<keyword evidence="2" id="KW-0605">Phycobilisome</keyword>
<keyword evidence="1" id="KW-0042">Antenna complex</keyword>
<name>A0ABX2CYA9_9CYAN</name>
<evidence type="ECO:0008006" key="6">
    <source>
        <dbReference type="Google" id="ProtNLM"/>
    </source>
</evidence>
<feature type="coiled-coil region" evidence="3">
    <location>
        <begin position="85"/>
        <end position="154"/>
    </location>
</feature>
<evidence type="ECO:0000256" key="1">
    <source>
        <dbReference type="ARBA" id="ARBA00022549"/>
    </source>
</evidence>
<dbReference type="InterPro" id="IPR016024">
    <property type="entry name" value="ARM-type_fold"/>
</dbReference>
<proteinExistence type="predicted"/>
<evidence type="ECO:0000256" key="3">
    <source>
        <dbReference type="SAM" id="Coils"/>
    </source>
</evidence>
<evidence type="ECO:0000256" key="2">
    <source>
        <dbReference type="ARBA" id="ARBA00022738"/>
    </source>
</evidence>
<accession>A0ABX2CYA9</accession>
<dbReference type="RefSeq" id="WP_172188546.1">
    <property type="nucleotide sequence ID" value="NZ_CAWPPK010000265.1"/>
</dbReference>
<dbReference type="Proteomes" id="UP000702425">
    <property type="component" value="Unassembled WGS sequence"/>
</dbReference>
<reference evidence="4 5" key="1">
    <citation type="journal article" date="2020" name="Sci. Rep.">
        <title>A novel cyanobacterial geosmin producer, revising GeoA distribution and dispersion patterns in Bacteria.</title>
        <authorList>
            <person name="Churro C."/>
            <person name="Semedo-Aguiar A.P."/>
            <person name="Silva A.D."/>
            <person name="Pereira-Leal J.B."/>
            <person name="Leite R.B."/>
        </authorList>
    </citation>
    <scope>NUCLEOTIDE SEQUENCE [LARGE SCALE GENOMIC DNA]</scope>
    <source>
        <strain evidence="4 5">IPMA8</strain>
    </source>
</reference>
<evidence type="ECO:0000313" key="5">
    <source>
        <dbReference type="Proteomes" id="UP000702425"/>
    </source>
</evidence>
<dbReference type="SUPFAM" id="SSF48371">
    <property type="entry name" value="ARM repeat"/>
    <property type="match status" value="1"/>
</dbReference>
<organism evidence="4 5">
    <name type="scientific">Microcoleus asticus IPMA8</name>
    <dbReference type="NCBI Taxonomy" id="2563858"/>
    <lineage>
        <taxon>Bacteria</taxon>
        <taxon>Bacillati</taxon>
        <taxon>Cyanobacteriota</taxon>
        <taxon>Cyanophyceae</taxon>
        <taxon>Oscillatoriophycideae</taxon>
        <taxon>Oscillatoriales</taxon>
        <taxon>Microcoleaceae</taxon>
        <taxon>Microcoleus</taxon>
        <taxon>Microcoleus asticus</taxon>
    </lineage>
</organism>
<dbReference type="InterPro" id="IPR011989">
    <property type="entry name" value="ARM-like"/>
</dbReference>
<comment type="caution">
    <text evidence="4">The sequence shown here is derived from an EMBL/GenBank/DDBJ whole genome shotgun (WGS) entry which is preliminary data.</text>
</comment>
<dbReference type="EMBL" id="SRRZ01000051">
    <property type="protein sequence ID" value="NQE35284.1"/>
    <property type="molecule type" value="Genomic_DNA"/>
</dbReference>
<sequence>MGIIGAIVGFLAGIAVAYWLVEKRLNKQKQEYLQQTRRITEEIELAQMSRVQQAVETQQGERENQLRKATIEHENLLRQVTTQYENQLKQVANQYEIRLKQVQAERDSQLQQVAGADEHELRRQISEELEAANNARMQQNLQSLQAEHEHHLLRVADELHLNYQAQMEQHLQNLQNEHEIRLRQTAEEYENREVEMQLNMQALQEQYESQLQAANEQLKAHEAQMQATIRSLQQQYESNVQPQEVPEEQFSQLNPTEFGEYLPQQEVWQEQPSELHQTEFEEELNYTDFSEPQSIDLPQPEAEQQLPIARQAPSYSLPQLMGCVQSQDKETRKFAASALGKMAAANALRAEGQRAIETLGKLAQDIHPEVRGAAVEALAMIKSEKVIPLLQKALRDTDSGVAKSASAALNKFKFYPRTPAAKPKTVDLKKPKR</sequence>
<keyword evidence="5" id="KW-1185">Reference proteome</keyword>
<dbReference type="Pfam" id="PF13646">
    <property type="entry name" value="HEAT_2"/>
    <property type="match status" value="1"/>
</dbReference>
<dbReference type="SMART" id="SM00567">
    <property type="entry name" value="EZ_HEAT"/>
    <property type="match status" value="2"/>
</dbReference>
<feature type="coiled-coil region" evidence="3">
    <location>
        <begin position="186"/>
        <end position="235"/>
    </location>
</feature>
<keyword evidence="3" id="KW-0175">Coiled coil</keyword>
<evidence type="ECO:0000313" key="4">
    <source>
        <dbReference type="EMBL" id="NQE35284.1"/>
    </source>
</evidence>
<dbReference type="Gene3D" id="1.25.10.10">
    <property type="entry name" value="Leucine-rich Repeat Variant"/>
    <property type="match status" value="1"/>
</dbReference>
<protein>
    <recommendedName>
        <fullName evidence="6">PBS lyase HEAT domain protein repeat-containing protein</fullName>
    </recommendedName>
</protein>
<gene>
    <name evidence="4" type="ORF">E5S67_03014</name>
</gene>